<dbReference type="EMBL" id="PHWZ01000257">
    <property type="protein sequence ID" value="TEY52435.1"/>
    <property type="molecule type" value="Genomic_DNA"/>
</dbReference>
<sequence length="143" mass="15973">MYKQKDYEGRKKHLVYNVSTAAIHSESIAASLPTYSLSKTAGHHLLQKIAGEVDQKKLQIISFHPGQTLSETSRTAGLDENSYSWDDDNLPGHFAVWAASSEAAFLHSRFAWAAWDVNEMQSGEVKKRTETDANFLTIKFVGL</sequence>
<dbReference type="Proteomes" id="UP000297299">
    <property type="component" value="Unassembled WGS sequence"/>
</dbReference>
<keyword evidence="2" id="KW-1185">Reference proteome</keyword>
<accession>A0A4Y8CYJ3</accession>
<dbReference type="OrthoDB" id="1933717at2759"/>
<evidence type="ECO:0000313" key="2">
    <source>
        <dbReference type="Proteomes" id="UP000297299"/>
    </source>
</evidence>
<dbReference type="STRING" id="38488.A0A4Y8CYJ3"/>
<evidence type="ECO:0000313" key="1">
    <source>
        <dbReference type="EMBL" id="TEY52435.1"/>
    </source>
</evidence>
<reference evidence="1 2" key="1">
    <citation type="submission" date="2017-11" db="EMBL/GenBank/DDBJ databases">
        <title>Comparative genomics of Botrytis spp.</title>
        <authorList>
            <person name="Valero-Jimenez C.A."/>
            <person name="Tapia P."/>
            <person name="Veloso J."/>
            <person name="Silva-Moreno E."/>
            <person name="Staats M."/>
            <person name="Valdes J.H."/>
            <person name="Van Kan J.A.L."/>
        </authorList>
    </citation>
    <scope>NUCLEOTIDE SEQUENCE [LARGE SCALE GENOMIC DNA]</scope>
    <source>
        <strain evidence="1 2">MUCL2830</strain>
    </source>
</reference>
<organism evidence="1 2">
    <name type="scientific">Botryotinia calthae</name>
    <dbReference type="NCBI Taxonomy" id="38488"/>
    <lineage>
        <taxon>Eukaryota</taxon>
        <taxon>Fungi</taxon>
        <taxon>Dikarya</taxon>
        <taxon>Ascomycota</taxon>
        <taxon>Pezizomycotina</taxon>
        <taxon>Leotiomycetes</taxon>
        <taxon>Helotiales</taxon>
        <taxon>Sclerotiniaceae</taxon>
        <taxon>Botryotinia</taxon>
    </lineage>
</organism>
<proteinExistence type="predicted"/>
<dbReference type="AlphaFoldDB" id="A0A4Y8CYJ3"/>
<dbReference type="Gene3D" id="3.40.50.720">
    <property type="entry name" value="NAD(P)-binding Rossmann-like Domain"/>
    <property type="match status" value="1"/>
</dbReference>
<protein>
    <submittedName>
        <fullName evidence="1">Uncharacterized protein</fullName>
    </submittedName>
</protein>
<dbReference type="SUPFAM" id="SSF51735">
    <property type="entry name" value="NAD(P)-binding Rossmann-fold domains"/>
    <property type="match status" value="1"/>
</dbReference>
<comment type="caution">
    <text evidence="1">The sequence shown here is derived from an EMBL/GenBank/DDBJ whole genome shotgun (WGS) entry which is preliminary data.</text>
</comment>
<name>A0A4Y8CYJ3_9HELO</name>
<gene>
    <name evidence="1" type="ORF">BOTCAL_0258g00050</name>
</gene>
<dbReference type="InterPro" id="IPR036291">
    <property type="entry name" value="NAD(P)-bd_dom_sf"/>
</dbReference>